<proteinExistence type="predicted"/>
<organism evidence="1 2">
    <name type="scientific">Brucella suis (strain ATCC 23445 / NCTC 10510)</name>
    <dbReference type="NCBI Taxonomy" id="470137"/>
    <lineage>
        <taxon>Bacteria</taxon>
        <taxon>Pseudomonadati</taxon>
        <taxon>Pseudomonadota</taxon>
        <taxon>Alphaproteobacteria</taxon>
        <taxon>Hyphomicrobiales</taxon>
        <taxon>Brucellaceae</taxon>
        <taxon>Brucella/Ochrobactrum group</taxon>
        <taxon>Brucella</taxon>
    </lineage>
</organism>
<dbReference type="Proteomes" id="UP000008545">
    <property type="component" value="Chromosome I"/>
</dbReference>
<reference evidence="1 2" key="1">
    <citation type="submission" date="2007-12" db="EMBL/GenBank/DDBJ databases">
        <title>Brucella suis ATCC 23445 whole genome shotgun sequencing project.</title>
        <authorList>
            <person name="Setubal J.C."/>
            <person name="Bowns C."/>
            <person name="Boyle S."/>
            <person name="Crasta O.R."/>
            <person name="Czar M.J."/>
            <person name="Dharmanolla C."/>
            <person name="Gillespie J.J."/>
            <person name="Kenyon R.W."/>
            <person name="Lu J."/>
            <person name="Mane S."/>
            <person name="Mohapatra S."/>
            <person name="Nagrani S."/>
            <person name="Purkayastha A."/>
            <person name="Rajasimha H.K."/>
            <person name="Shallom J.M."/>
            <person name="Shallom S."/>
            <person name="Shukla M."/>
            <person name="Snyder E.E."/>
            <person name="Sobral B.W."/>
            <person name="Wattam A.R."/>
            <person name="Will R."/>
            <person name="Williams K."/>
            <person name="Yoo H."/>
            <person name="Bruce D."/>
            <person name="Detter C."/>
            <person name="Munk C."/>
            <person name="Brettin T.S."/>
        </authorList>
    </citation>
    <scope>NUCLEOTIDE SEQUENCE [LARGE SCALE GENOMIC DNA]</scope>
    <source>
        <strain evidence="2">ATCC 23445 / NCTC 10510</strain>
    </source>
</reference>
<accession>B0CLN3</accession>
<evidence type="ECO:0000313" key="2">
    <source>
        <dbReference type="Proteomes" id="UP000008545"/>
    </source>
</evidence>
<dbReference type="AlphaFoldDB" id="B0CLN3"/>
<dbReference type="KEGG" id="bmt:BSUIS_A0948"/>
<protein>
    <submittedName>
        <fullName evidence="1">Uncharacterized protein</fullName>
    </submittedName>
</protein>
<dbReference type="HOGENOM" id="CLU_3305894_0_0_5"/>
<dbReference type="EMBL" id="CP000911">
    <property type="protein sequence ID" value="ABY38013.1"/>
    <property type="molecule type" value="Genomic_DNA"/>
</dbReference>
<evidence type="ECO:0000313" key="1">
    <source>
        <dbReference type="EMBL" id="ABY38013.1"/>
    </source>
</evidence>
<name>B0CLN3_BRUSI</name>
<gene>
    <name evidence="1" type="ordered locus">BSUIS_A0948</name>
</gene>
<sequence>MDASRNPLIRCRCSTKAIFPAILCEMKKQYGYFSLFTVF</sequence>